<evidence type="ECO:0000256" key="1">
    <source>
        <dbReference type="SAM" id="MobiDB-lite"/>
    </source>
</evidence>
<evidence type="ECO:0000313" key="2">
    <source>
        <dbReference type="EMBL" id="NYG37918.1"/>
    </source>
</evidence>
<accession>A0A852X660</accession>
<dbReference type="AlphaFoldDB" id="A0A852X660"/>
<dbReference type="RefSeq" id="WP_246313397.1">
    <property type="nucleotide sequence ID" value="NZ_JACBZX010000001.1"/>
</dbReference>
<dbReference type="Proteomes" id="UP000592181">
    <property type="component" value="Unassembled WGS sequence"/>
</dbReference>
<protein>
    <submittedName>
        <fullName evidence="2">Uncharacterized protein</fullName>
    </submittedName>
</protein>
<keyword evidence="3" id="KW-1185">Reference proteome</keyword>
<name>A0A852X660_9MICO</name>
<evidence type="ECO:0000313" key="3">
    <source>
        <dbReference type="Proteomes" id="UP000592181"/>
    </source>
</evidence>
<feature type="region of interest" description="Disordered" evidence="1">
    <location>
        <begin position="1"/>
        <end position="39"/>
    </location>
</feature>
<comment type="caution">
    <text evidence="2">The sequence shown here is derived from an EMBL/GenBank/DDBJ whole genome shotgun (WGS) entry which is preliminary data.</text>
</comment>
<gene>
    <name evidence="2" type="ORF">BJY28_002387</name>
</gene>
<sequence length="145" mass="15428">MFDSSPPVRVARPGSPGAATGTAATRGGPPGWPERVPPPGAAGWQPAVVGWLLDLCPPDYRGYGAVRRHPEVLAWLAEQHVGAQLAAMREAYRSVRVEMADQLPAGATDAVLVCLEREGLRLRSAQRSVALVREALDGATFVPRL</sequence>
<feature type="compositionally biased region" description="Low complexity" evidence="1">
    <location>
        <begin position="11"/>
        <end position="27"/>
    </location>
</feature>
<proteinExistence type="predicted"/>
<organism evidence="2 3">
    <name type="scientific">Janibacter alkaliphilus</name>
    <dbReference type="NCBI Taxonomy" id="1069963"/>
    <lineage>
        <taxon>Bacteria</taxon>
        <taxon>Bacillati</taxon>
        <taxon>Actinomycetota</taxon>
        <taxon>Actinomycetes</taxon>
        <taxon>Micrococcales</taxon>
        <taxon>Intrasporangiaceae</taxon>
        <taxon>Janibacter</taxon>
    </lineage>
</organism>
<reference evidence="2 3" key="1">
    <citation type="submission" date="2020-07" db="EMBL/GenBank/DDBJ databases">
        <title>Sequencing the genomes of 1000 actinobacteria strains.</title>
        <authorList>
            <person name="Klenk H.-P."/>
        </authorList>
    </citation>
    <scope>NUCLEOTIDE SEQUENCE [LARGE SCALE GENOMIC DNA]</scope>
    <source>
        <strain evidence="2 3">DSM 24723</strain>
    </source>
</reference>
<feature type="compositionally biased region" description="Pro residues" evidence="1">
    <location>
        <begin position="30"/>
        <end position="39"/>
    </location>
</feature>
<dbReference type="EMBL" id="JACBZX010000001">
    <property type="protein sequence ID" value="NYG37918.1"/>
    <property type="molecule type" value="Genomic_DNA"/>
</dbReference>